<keyword evidence="1" id="KW-0732">Signal</keyword>
<protein>
    <recommendedName>
        <fullName evidence="4">CYTH domain-containing protein</fullName>
    </recommendedName>
</protein>
<keyword evidence="3" id="KW-1185">Reference proteome</keyword>
<name>A0ABT1H888_9NOCA</name>
<feature type="signal peptide" evidence="1">
    <location>
        <begin position="1"/>
        <end position="27"/>
    </location>
</feature>
<comment type="caution">
    <text evidence="2">The sequence shown here is derived from an EMBL/GenBank/DDBJ whole genome shotgun (WGS) entry which is preliminary data.</text>
</comment>
<accession>A0ABT1H888</accession>
<evidence type="ECO:0000256" key="1">
    <source>
        <dbReference type="SAM" id="SignalP"/>
    </source>
</evidence>
<feature type="chain" id="PRO_5047529351" description="CYTH domain-containing protein" evidence="1">
    <location>
        <begin position="28"/>
        <end position="285"/>
    </location>
</feature>
<dbReference type="EMBL" id="JAMTCJ010000001">
    <property type="protein sequence ID" value="MCP2174477.1"/>
    <property type="molecule type" value="Genomic_DNA"/>
</dbReference>
<evidence type="ECO:0000313" key="3">
    <source>
        <dbReference type="Proteomes" id="UP001206895"/>
    </source>
</evidence>
<evidence type="ECO:0008006" key="4">
    <source>
        <dbReference type="Google" id="ProtNLM"/>
    </source>
</evidence>
<dbReference type="RefSeq" id="WP_253659538.1">
    <property type="nucleotide sequence ID" value="NZ_BAAAJQ010000001.1"/>
</dbReference>
<dbReference type="Proteomes" id="UP001206895">
    <property type="component" value="Unassembled WGS sequence"/>
</dbReference>
<evidence type="ECO:0000313" key="2">
    <source>
        <dbReference type="EMBL" id="MCP2174477.1"/>
    </source>
</evidence>
<organism evidence="2 3">
    <name type="scientific">Williamsia maris</name>
    <dbReference type="NCBI Taxonomy" id="72806"/>
    <lineage>
        <taxon>Bacteria</taxon>
        <taxon>Bacillati</taxon>
        <taxon>Actinomycetota</taxon>
        <taxon>Actinomycetes</taxon>
        <taxon>Mycobacteriales</taxon>
        <taxon>Nocardiaceae</taxon>
        <taxon>Williamsia</taxon>
    </lineage>
</organism>
<reference evidence="2 3" key="1">
    <citation type="submission" date="2022-06" db="EMBL/GenBank/DDBJ databases">
        <title>Genomic Encyclopedia of Archaeal and Bacterial Type Strains, Phase II (KMG-II): from individual species to whole genera.</title>
        <authorList>
            <person name="Goeker M."/>
        </authorList>
    </citation>
    <scope>NUCLEOTIDE SEQUENCE [LARGE SCALE GENOMIC DNA]</scope>
    <source>
        <strain evidence="2 3">DSM 44693</strain>
    </source>
</reference>
<sequence length="285" mass="29998">MSRTLLPLSLRVVVTAVATVVSISAAAGVAAADANATPDYEVKLDLLASALDSSGAPSAAVRSAFGLASTASSRSYEYFDTSARALKGQGWSVRLRHKSGKDLELNYKKRFDVSNGDVTSALDAANRAGFDSSDTNYDAQVDWGYSQQELSFSNDKSASGSSYSGTSLPAVSTARSLLVSNIPGKLDDWTAKHWGTDRLTESGAHGPVTTKVYSGSWQGTEPSIEVLTVPAASGSGTQTVIELSFTADTRSEASALRAKAISVTDSNAWLYHGDILKTDLILDRL</sequence>
<gene>
    <name evidence="2" type="ORF">LX13_000284</name>
</gene>
<proteinExistence type="predicted"/>